<dbReference type="InterPro" id="IPR027417">
    <property type="entry name" value="P-loop_NTPase"/>
</dbReference>
<evidence type="ECO:0000256" key="8">
    <source>
        <dbReference type="ARBA" id="ARBA00022840"/>
    </source>
</evidence>
<comment type="similarity">
    <text evidence="1 11">Belongs to the thymidylate kinase family.</text>
</comment>
<keyword evidence="14" id="KW-1185">Reference proteome</keyword>
<organism evidence="13 14">
    <name type="scientific">Desmospora activa DSM 45169</name>
    <dbReference type="NCBI Taxonomy" id="1121389"/>
    <lineage>
        <taxon>Bacteria</taxon>
        <taxon>Bacillati</taxon>
        <taxon>Bacillota</taxon>
        <taxon>Bacilli</taxon>
        <taxon>Bacillales</taxon>
        <taxon>Thermoactinomycetaceae</taxon>
        <taxon>Desmospora</taxon>
    </lineage>
</organism>
<dbReference type="EC" id="2.7.4.9" evidence="2 11"/>
<dbReference type="NCBIfam" id="TIGR00041">
    <property type="entry name" value="DTMP_kinase"/>
    <property type="match status" value="1"/>
</dbReference>
<keyword evidence="6 11" id="KW-0547">Nucleotide-binding</keyword>
<feature type="domain" description="Thymidylate kinase-like" evidence="12">
    <location>
        <begin position="8"/>
        <end position="199"/>
    </location>
</feature>
<protein>
    <recommendedName>
        <fullName evidence="3 11">Thymidylate kinase</fullName>
        <ecNumber evidence="2 11">2.7.4.9</ecNumber>
    </recommendedName>
    <alternativeName>
        <fullName evidence="11">dTMP kinase</fullName>
    </alternativeName>
</protein>
<dbReference type="GO" id="GO:0005829">
    <property type="term" value="C:cytosol"/>
    <property type="evidence" value="ECO:0007669"/>
    <property type="project" value="TreeGrafter"/>
</dbReference>
<dbReference type="CDD" id="cd01672">
    <property type="entry name" value="TMPK"/>
    <property type="match status" value="1"/>
</dbReference>
<proteinExistence type="inferred from homology"/>
<keyword evidence="4 11" id="KW-0808">Transferase</keyword>
<dbReference type="AlphaFoldDB" id="A0A2T4Z247"/>
<evidence type="ECO:0000256" key="9">
    <source>
        <dbReference type="ARBA" id="ARBA00048743"/>
    </source>
</evidence>
<evidence type="ECO:0000256" key="4">
    <source>
        <dbReference type="ARBA" id="ARBA00022679"/>
    </source>
</evidence>
<dbReference type="Pfam" id="PF02223">
    <property type="entry name" value="Thymidylate_kin"/>
    <property type="match status" value="1"/>
</dbReference>
<dbReference type="GO" id="GO:0006233">
    <property type="term" value="P:dTDP biosynthetic process"/>
    <property type="evidence" value="ECO:0007669"/>
    <property type="project" value="InterPro"/>
</dbReference>
<dbReference type="FunFam" id="3.40.50.300:FF:000225">
    <property type="entry name" value="Thymidylate kinase"/>
    <property type="match status" value="1"/>
</dbReference>
<evidence type="ECO:0000256" key="2">
    <source>
        <dbReference type="ARBA" id="ARBA00012980"/>
    </source>
</evidence>
<keyword evidence="8 11" id="KW-0067">ATP-binding</keyword>
<accession>A0A2T4Z247</accession>
<dbReference type="GO" id="GO:0006235">
    <property type="term" value="P:dTTP biosynthetic process"/>
    <property type="evidence" value="ECO:0007669"/>
    <property type="project" value="UniProtKB-UniRule"/>
</dbReference>
<sequence>MNSLFFTFEGPEGGGKSTQIQRLAQWLKDRGWRVTLTREPGGTPVGERVRNILLDDHTLSDMTLRTEILLYAASRAQLVEQVIRPALKRGEIVLCDRYVDTSLVYQSIGHARAIDEVIAINGIATGGLTPNRTYLLDLPVEESMRRLRLRKKGIDRMEGKGESFHEQVRQGYLQLAQQEKERFVLVDAMQSQDDVFTTIVHDVQPFLPTTS</sequence>
<evidence type="ECO:0000256" key="11">
    <source>
        <dbReference type="HAMAP-Rule" id="MF_00165"/>
    </source>
</evidence>
<evidence type="ECO:0000256" key="10">
    <source>
        <dbReference type="ARBA" id="ARBA00057735"/>
    </source>
</evidence>
<dbReference type="HAMAP" id="MF_00165">
    <property type="entry name" value="Thymidylate_kinase"/>
    <property type="match status" value="1"/>
</dbReference>
<evidence type="ECO:0000313" key="13">
    <source>
        <dbReference type="EMBL" id="PTM54849.1"/>
    </source>
</evidence>
<dbReference type="GO" id="GO:0004798">
    <property type="term" value="F:dTMP kinase activity"/>
    <property type="evidence" value="ECO:0007669"/>
    <property type="project" value="UniProtKB-UniRule"/>
</dbReference>
<keyword evidence="7 11" id="KW-0418">Kinase</keyword>
<dbReference type="Gene3D" id="3.40.50.300">
    <property type="entry name" value="P-loop containing nucleotide triphosphate hydrolases"/>
    <property type="match status" value="1"/>
</dbReference>
<comment type="function">
    <text evidence="10 11">Phosphorylation of dTMP to form dTDP in both de novo and salvage pathways of dTTP synthesis.</text>
</comment>
<reference evidence="13 14" key="1">
    <citation type="submission" date="2018-04" db="EMBL/GenBank/DDBJ databases">
        <title>Genomic Encyclopedia of Archaeal and Bacterial Type Strains, Phase II (KMG-II): from individual species to whole genera.</title>
        <authorList>
            <person name="Goeker M."/>
        </authorList>
    </citation>
    <scope>NUCLEOTIDE SEQUENCE [LARGE SCALE GENOMIC DNA]</scope>
    <source>
        <strain evidence="13 14">DSM 45169</strain>
    </source>
</reference>
<dbReference type="GO" id="GO:0005524">
    <property type="term" value="F:ATP binding"/>
    <property type="evidence" value="ECO:0007669"/>
    <property type="project" value="UniProtKB-UniRule"/>
</dbReference>
<keyword evidence="5 11" id="KW-0545">Nucleotide biosynthesis</keyword>
<dbReference type="Proteomes" id="UP000241639">
    <property type="component" value="Unassembled WGS sequence"/>
</dbReference>
<feature type="binding site" evidence="11">
    <location>
        <begin position="10"/>
        <end position="17"/>
    </location>
    <ligand>
        <name>ATP</name>
        <dbReference type="ChEBI" id="CHEBI:30616"/>
    </ligand>
</feature>
<evidence type="ECO:0000259" key="12">
    <source>
        <dbReference type="Pfam" id="PF02223"/>
    </source>
</evidence>
<dbReference type="PANTHER" id="PTHR10344:SF4">
    <property type="entry name" value="UMP-CMP KINASE 2, MITOCHONDRIAL"/>
    <property type="match status" value="1"/>
</dbReference>
<comment type="catalytic activity">
    <reaction evidence="9 11">
        <text>dTMP + ATP = dTDP + ADP</text>
        <dbReference type="Rhea" id="RHEA:13517"/>
        <dbReference type="ChEBI" id="CHEBI:30616"/>
        <dbReference type="ChEBI" id="CHEBI:58369"/>
        <dbReference type="ChEBI" id="CHEBI:63528"/>
        <dbReference type="ChEBI" id="CHEBI:456216"/>
        <dbReference type="EC" id="2.7.4.9"/>
    </reaction>
</comment>
<dbReference type="PANTHER" id="PTHR10344">
    <property type="entry name" value="THYMIDYLATE KINASE"/>
    <property type="match status" value="1"/>
</dbReference>
<comment type="caution">
    <text evidence="13">The sequence shown here is derived from an EMBL/GenBank/DDBJ whole genome shotgun (WGS) entry which is preliminary data.</text>
</comment>
<evidence type="ECO:0000256" key="3">
    <source>
        <dbReference type="ARBA" id="ARBA00017144"/>
    </source>
</evidence>
<evidence type="ECO:0000256" key="6">
    <source>
        <dbReference type="ARBA" id="ARBA00022741"/>
    </source>
</evidence>
<dbReference type="InterPro" id="IPR018094">
    <property type="entry name" value="Thymidylate_kinase"/>
</dbReference>
<gene>
    <name evidence="11" type="primary">tmk</name>
    <name evidence="13" type="ORF">C8J48_3503</name>
</gene>
<dbReference type="InterPro" id="IPR039430">
    <property type="entry name" value="Thymidylate_kin-like_dom"/>
</dbReference>
<evidence type="ECO:0000256" key="5">
    <source>
        <dbReference type="ARBA" id="ARBA00022727"/>
    </source>
</evidence>
<evidence type="ECO:0000256" key="7">
    <source>
        <dbReference type="ARBA" id="ARBA00022777"/>
    </source>
</evidence>
<dbReference type="SUPFAM" id="SSF52540">
    <property type="entry name" value="P-loop containing nucleoside triphosphate hydrolases"/>
    <property type="match status" value="1"/>
</dbReference>
<evidence type="ECO:0000256" key="1">
    <source>
        <dbReference type="ARBA" id="ARBA00009776"/>
    </source>
</evidence>
<evidence type="ECO:0000313" key="14">
    <source>
        <dbReference type="Proteomes" id="UP000241639"/>
    </source>
</evidence>
<dbReference type="EMBL" id="PZZP01000003">
    <property type="protein sequence ID" value="PTM54849.1"/>
    <property type="molecule type" value="Genomic_DNA"/>
</dbReference>
<name>A0A2T4Z247_9BACL</name>
<dbReference type="GO" id="GO:0006227">
    <property type="term" value="P:dUDP biosynthetic process"/>
    <property type="evidence" value="ECO:0007669"/>
    <property type="project" value="TreeGrafter"/>
</dbReference>
<dbReference type="OrthoDB" id="9774907at2"/>
<dbReference type="RefSeq" id="WP_107728465.1">
    <property type="nucleotide sequence ID" value="NZ_PZZP01000003.1"/>
</dbReference>